<accession>A0A8H9FVK7</accession>
<proteinExistence type="predicted"/>
<dbReference type="Proteomes" id="UP000614460">
    <property type="component" value="Unassembled WGS sequence"/>
</dbReference>
<dbReference type="InterPro" id="IPR028994">
    <property type="entry name" value="Integrin_alpha_N"/>
</dbReference>
<dbReference type="AlphaFoldDB" id="A0A8H9FVK7"/>
<dbReference type="Gene3D" id="2.130.10.130">
    <property type="entry name" value="Integrin alpha, N-terminal"/>
    <property type="match status" value="2"/>
</dbReference>
<dbReference type="RefSeq" id="WP_182498095.1">
    <property type="nucleotide sequence ID" value="NZ_BMKM01000001.1"/>
</dbReference>
<gene>
    <name evidence="2" type="ORF">GCM10011516_00970</name>
</gene>
<reference evidence="2" key="2">
    <citation type="submission" date="2020-09" db="EMBL/GenBank/DDBJ databases">
        <authorList>
            <person name="Sun Q."/>
            <person name="Zhou Y."/>
        </authorList>
    </citation>
    <scope>NUCLEOTIDE SEQUENCE</scope>
    <source>
        <strain evidence="2">CGMCC 1.15966</strain>
    </source>
</reference>
<dbReference type="PANTHER" id="PTHR46580:SF4">
    <property type="entry name" value="ATP_GTP-BINDING PROTEIN"/>
    <property type="match status" value="1"/>
</dbReference>
<dbReference type="EMBL" id="BMKM01000001">
    <property type="protein sequence ID" value="GGE07065.1"/>
    <property type="molecule type" value="Genomic_DNA"/>
</dbReference>
<dbReference type="Pfam" id="PF13517">
    <property type="entry name" value="FG-GAP_3"/>
    <property type="match status" value="4"/>
</dbReference>
<dbReference type="SUPFAM" id="SSF69318">
    <property type="entry name" value="Integrin alpha N-terminal domain"/>
    <property type="match status" value="2"/>
</dbReference>
<evidence type="ECO:0000313" key="3">
    <source>
        <dbReference type="Proteomes" id="UP000614460"/>
    </source>
</evidence>
<keyword evidence="1" id="KW-0732">Signal</keyword>
<dbReference type="PANTHER" id="PTHR46580">
    <property type="entry name" value="SENSOR KINASE-RELATED"/>
    <property type="match status" value="1"/>
</dbReference>
<organism evidence="2 3">
    <name type="scientific">Sphingobacterium cellulitidis</name>
    <dbReference type="NCBI Taxonomy" id="1768011"/>
    <lineage>
        <taxon>Bacteria</taxon>
        <taxon>Pseudomonadati</taxon>
        <taxon>Bacteroidota</taxon>
        <taxon>Sphingobacteriia</taxon>
        <taxon>Sphingobacteriales</taxon>
        <taxon>Sphingobacteriaceae</taxon>
        <taxon>Sphingobacterium</taxon>
    </lineage>
</organism>
<keyword evidence="3" id="KW-1185">Reference proteome</keyword>
<evidence type="ECO:0000256" key="1">
    <source>
        <dbReference type="ARBA" id="ARBA00022729"/>
    </source>
</evidence>
<comment type="caution">
    <text evidence="2">The sequence shown here is derived from an EMBL/GenBank/DDBJ whole genome shotgun (WGS) entry which is preliminary data.</text>
</comment>
<protein>
    <recommendedName>
        <fullName evidence="4">Repeat domain-containing protein</fullName>
    </recommendedName>
</protein>
<reference evidence="2" key="1">
    <citation type="journal article" date="2014" name="Int. J. Syst. Evol. Microbiol.">
        <title>Complete genome sequence of Corynebacterium casei LMG S-19264T (=DSM 44701T), isolated from a smear-ripened cheese.</title>
        <authorList>
            <consortium name="US DOE Joint Genome Institute (JGI-PGF)"/>
            <person name="Walter F."/>
            <person name="Albersmeier A."/>
            <person name="Kalinowski J."/>
            <person name="Ruckert C."/>
        </authorList>
    </citation>
    <scope>NUCLEOTIDE SEQUENCE</scope>
    <source>
        <strain evidence="2">CGMCC 1.15966</strain>
    </source>
</reference>
<dbReference type="InterPro" id="IPR013517">
    <property type="entry name" value="FG-GAP"/>
</dbReference>
<name>A0A8H9FVK7_9SPHI</name>
<evidence type="ECO:0000313" key="2">
    <source>
        <dbReference type="EMBL" id="GGE07065.1"/>
    </source>
</evidence>
<sequence>MELTRIKPNYLGYVGIFCLLNIGHIGFAQDNETAYFSDITESSLPLDPKTHALDVALVDVNGDGSLDIVLALENQPNRLYINDGNGNYSWKKDVFANENNDTEHVRVADMDNDGFVDVVFVAEDNKTHEYYLGNGDGTFRNVSDRLLGKSEGNGLDIGDVNGDGLPDIVIGNTGEGARTFVWLNDPDKPGYLKNSPAGSVPDNHDEVQSVKLFDADGDGDLDMVLGTETPPSRLYFNDGKGNFTEKEGALQTSEPLHSREVIVFDADGDGKEDIFFANLTSNGGQKERNPTGRLFINKGDGKFVDETDSRIPAYSFSTYACNVIDFDRDGDMDIILSALKIPPFEAMQVQALRNDGSGKFSFATEEVIPKVTVERSWGIDVGDVNGDKIPDLMIGAWGDQVRLLLGK</sequence>
<evidence type="ECO:0008006" key="4">
    <source>
        <dbReference type="Google" id="ProtNLM"/>
    </source>
</evidence>